<gene>
    <name evidence="1" type="ORF">D9E49_27330</name>
</gene>
<accession>A0A3L3IHQ9</accession>
<dbReference type="AlphaFoldDB" id="A0A3L3IHQ9"/>
<sequence length="66" mass="7710">MPDGRRRKNLSATKSGHMQRRFYSQAQCHIWHNQCRIDNHGQNVNILSMIVQKRCFCLCLPQALLG</sequence>
<evidence type="ECO:0000313" key="2">
    <source>
        <dbReference type="Proteomes" id="UP000271175"/>
    </source>
</evidence>
<evidence type="ECO:0000313" key="1">
    <source>
        <dbReference type="EMBL" id="MIB64015.1"/>
    </source>
</evidence>
<dbReference type="Proteomes" id="UP000271175">
    <property type="component" value="Unassembled WGS sequence"/>
</dbReference>
<organism evidence="1 2">
    <name type="scientific">Escherichia coli</name>
    <dbReference type="NCBI Taxonomy" id="562"/>
    <lineage>
        <taxon>Bacteria</taxon>
        <taxon>Pseudomonadati</taxon>
        <taxon>Pseudomonadota</taxon>
        <taxon>Gammaproteobacteria</taxon>
        <taxon>Enterobacterales</taxon>
        <taxon>Enterobacteriaceae</taxon>
        <taxon>Escherichia</taxon>
    </lineage>
</organism>
<dbReference type="EMBL" id="ROAL01000060">
    <property type="protein sequence ID" value="MIB64015.1"/>
    <property type="molecule type" value="Genomic_DNA"/>
</dbReference>
<protein>
    <submittedName>
        <fullName evidence="1">Uncharacterized protein</fullName>
    </submittedName>
</protein>
<proteinExistence type="predicted"/>
<comment type="caution">
    <text evidence="1">The sequence shown here is derived from an EMBL/GenBank/DDBJ whole genome shotgun (WGS) entry which is preliminary data.</text>
</comment>
<reference evidence="1 2" key="1">
    <citation type="submission" date="2018-10" db="EMBL/GenBank/DDBJ databases">
        <authorList>
            <consortium name="NARMS: The National Antimicrobial Resistance Monitoring System"/>
        </authorList>
    </citation>
    <scope>NUCLEOTIDE SEQUENCE [LARGE SCALE GENOMIC DNA]</scope>
    <source>
        <strain evidence="1 2">CVM N17EC0276</strain>
    </source>
</reference>
<name>A0A3L3IHQ9_ECOLX</name>